<keyword evidence="3" id="KW-0547">Nucleotide-binding</keyword>
<dbReference type="Gene3D" id="3.30.950.30">
    <property type="entry name" value="Schlafen, AAA domain"/>
    <property type="match status" value="1"/>
</dbReference>
<dbReference type="PANTHER" id="PTHR30595:SF6">
    <property type="entry name" value="SCHLAFEN ALBA-2 DOMAIN-CONTAINING PROTEIN"/>
    <property type="match status" value="1"/>
</dbReference>
<dbReference type="RefSeq" id="WP_161937501.1">
    <property type="nucleotide sequence ID" value="NZ_FRBG01000024.1"/>
</dbReference>
<dbReference type="GO" id="GO:0004386">
    <property type="term" value="F:helicase activity"/>
    <property type="evidence" value="ECO:0007669"/>
    <property type="project" value="UniProtKB-KW"/>
</dbReference>
<evidence type="ECO:0000313" key="4">
    <source>
        <dbReference type="Proteomes" id="UP000092605"/>
    </source>
</evidence>
<evidence type="ECO:0000313" key="3">
    <source>
        <dbReference type="EMBL" id="SHL33629.1"/>
    </source>
</evidence>
<dbReference type="PATRIC" id="fig|1121328.3.peg.1797"/>
<dbReference type="AlphaFoldDB" id="A0A150FUJ1"/>
<dbReference type="EMBL" id="FRBG01000024">
    <property type="protein sequence ID" value="SHL33629.1"/>
    <property type="molecule type" value="Genomic_DNA"/>
</dbReference>
<gene>
    <name evidence="2" type="ORF">JWYL7_1785</name>
    <name evidence="3" type="ORF">SAMN05661008_01890</name>
</gene>
<dbReference type="Proteomes" id="UP000323392">
    <property type="component" value="Unassembled WGS sequence"/>
</dbReference>
<keyword evidence="5" id="KW-1185">Reference proteome</keyword>
<dbReference type="InterPro" id="IPR038475">
    <property type="entry name" value="RecG_C_sf"/>
</dbReference>
<dbReference type="Gene3D" id="3.30.565.60">
    <property type="match status" value="1"/>
</dbReference>
<dbReference type="InterPro" id="IPR038461">
    <property type="entry name" value="Schlafen_AlbA_2_dom_sf"/>
</dbReference>
<comment type="caution">
    <text evidence="2">The sequence shown here is derived from an EMBL/GenBank/DDBJ whole genome shotgun (WGS) entry which is preliminary data.</text>
</comment>
<sequence length="548" mass="63170">MDIKEVISKGEKIDIEFKSWKKIKDKKELMKIITKEAVALANTKGGMILIGVEDNGEITGCDNYDIQNIMESIYDRTIPKLFTDIEEVFVENNTILVIYVPKGSTLYATSAGEVYKRLGKNTKPMFPEEFPIMQSGKVNNDFSNVIIEDSSEEDIDSLEVYKIKEKLKIRDPESTLPLMDDKSFLKDLHLIKEKDNKIKLTVAGMLFVGKESSINRTIPQAEIIYLHYSDINKTEYDKRIDLKVPIISALDRLTEIIESSNYITNIQIGLFRLEVKDFPKNVFQEAILNAICHRDYQSNGAIYVKHYSNKIVIENPGGFPEGINENNIITHPSIPRNKLIAETLQKLKYVQRSGQGVDIIFRDMIFFGKPLPTYSTYSEAVTLTLKSNLEDKNFTKFLIEEQDKNQIIFSTSQIMILKYLKDNGTITLEDASKHAQLSLEDTQGVLNELINYGYVERNGFKKYILTEKVYYSLGDDVGYIKDKEIEYIRAKDMIIQYLKKNNSINNTKVRELCGCSERKAKYYLDKMMEEALLEPKGEKRYRVYLLKK</sequence>
<keyword evidence="3" id="KW-0347">Helicase</keyword>
<dbReference type="Pfam" id="PF04326">
    <property type="entry name" value="SLFN_AlbA_2"/>
    <property type="match status" value="1"/>
</dbReference>
<feature type="domain" description="Schlafen AlbA-2" evidence="1">
    <location>
        <begin position="11"/>
        <end position="125"/>
    </location>
</feature>
<reference evidence="3 5" key="2">
    <citation type="submission" date="2016-11" db="EMBL/GenBank/DDBJ databases">
        <authorList>
            <person name="Varghese N."/>
            <person name="Submissions S."/>
        </authorList>
    </citation>
    <scope>NUCLEOTIDE SEQUENCE [LARGE SCALE GENOMIC DNA]</scope>
    <source>
        <strain evidence="3 5">DSM 7308</strain>
    </source>
</reference>
<dbReference type="Proteomes" id="UP000092605">
    <property type="component" value="Unassembled WGS sequence"/>
</dbReference>
<dbReference type="InterPro" id="IPR036390">
    <property type="entry name" value="WH_DNA-bd_sf"/>
</dbReference>
<proteinExistence type="predicted"/>
<evidence type="ECO:0000259" key="1">
    <source>
        <dbReference type="Pfam" id="PF04326"/>
    </source>
</evidence>
<dbReference type="STRING" id="1121328.JWYL7_1785"/>
<dbReference type="PANTHER" id="PTHR30595">
    <property type="entry name" value="GLPR-RELATED TRANSCRIPTIONAL REPRESSOR"/>
    <property type="match status" value="1"/>
</dbReference>
<reference evidence="2 4" key="1">
    <citation type="submission" date="2016-02" db="EMBL/GenBank/DDBJ databases">
        <title>Draft genome sequence for Clostridium paradoxum JW-YL-7.</title>
        <authorList>
            <person name="Utturkar S.M."/>
            <person name="Lancaster A."/>
            <person name="Poole F.L."/>
            <person name="Adams M.W."/>
            <person name="Brown S.D."/>
        </authorList>
    </citation>
    <scope>NUCLEOTIDE SEQUENCE [LARGE SCALE GENOMIC DNA]</scope>
    <source>
        <strain evidence="2 4">JW-YL-7</strain>
    </source>
</reference>
<dbReference type="InterPro" id="IPR007421">
    <property type="entry name" value="Schlafen_AlbA_2_dom"/>
</dbReference>
<keyword evidence="3" id="KW-0067">ATP-binding</keyword>
<dbReference type="InterPro" id="IPR036388">
    <property type="entry name" value="WH-like_DNA-bd_sf"/>
</dbReference>
<keyword evidence="3" id="KW-0378">Hydrolase</keyword>
<organism evidence="2 4">
    <name type="scientific">Alkalithermobacter thermoalcaliphilus JW-YL-7 = DSM 7308</name>
    <dbReference type="NCBI Taxonomy" id="1121328"/>
    <lineage>
        <taxon>Bacteria</taxon>
        <taxon>Bacillati</taxon>
        <taxon>Bacillota</taxon>
        <taxon>Clostridia</taxon>
        <taxon>Peptostreptococcales</taxon>
        <taxon>Tepidibacteraceae</taxon>
        <taxon>Alkalithermobacter</taxon>
    </lineage>
</organism>
<protein>
    <submittedName>
        <fullName evidence="3">ATP-dependent DNA helicase RecG</fullName>
    </submittedName>
    <submittedName>
        <fullName evidence="2">Putative transcriptional regulator</fullName>
    </submittedName>
</protein>
<dbReference type="Gene3D" id="1.10.10.10">
    <property type="entry name" value="Winged helix-like DNA-binding domain superfamily/Winged helix DNA-binding domain"/>
    <property type="match status" value="2"/>
</dbReference>
<dbReference type="Pfam" id="PF13749">
    <property type="entry name" value="HATPase_c_4"/>
    <property type="match status" value="1"/>
</dbReference>
<evidence type="ECO:0000313" key="2">
    <source>
        <dbReference type="EMBL" id="KXZ40710.1"/>
    </source>
</evidence>
<dbReference type="SUPFAM" id="SSF46785">
    <property type="entry name" value="Winged helix' DNA-binding domain"/>
    <property type="match status" value="1"/>
</dbReference>
<name>A0A150FUJ1_CLOPD</name>
<dbReference type="EMBL" id="LSFY01000001">
    <property type="protein sequence ID" value="KXZ40710.1"/>
    <property type="molecule type" value="Genomic_DNA"/>
</dbReference>
<accession>A0A150FUJ1</accession>
<evidence type="ECO:0000313" key="5">
    <source>
        <dbReference type="Proteomes" id="UP000323392"/>
    </source>
</evidence>